<dbReference type="VEuPathDB" id="FungiDB:RhiirA1_498461"/>
<comment type="caution">
    <text evidence="2">The sequence shown here is derived from an EMBL/GenBank/DDBJ whole genome shotgun (WGS) entry which is preliminary data.</text>
</comment>
<protein>
    <submittedName>
        <fullName evidence="2">Uncharacterized protein</fullName>
    </submittedName>
</protein>
<dbReference type="AlphaFoldDB" id="A0A2I1DS16"/>
<reference evidence="2" key="1">
    <citation type="submission" date="2020-05" db="EMBL/GenBank/DDBJ databases">
        <authorList>
            <person name="Rincon C."/>
            <person name="Sanders R I."/>
            <person name="Robbins C."/>
            <person name="Chaturvedi A."/>
        </authorList>
    </citation>
    <scope>NUCLEOTIDE SEQUENCE</scope>
    <source>
        <strain evidence="2">CHB12</strain>
    </source>
</reference>
<sequence>MNDDNIFPTAQTSNTNNNYSDHQPTSNGNTVSTSISQYYILHFAVCSADHLQPIENTSSSFDSFNMTTINPSQSEIFSFDIPGFKIIIVPTFPQQDNTYSDYSSLVLRIINLLNFDNKIIIT</sequence>
<dbReference type="OrthoDB" id="10273435at2759"/>
<evidence type="ECO:0000256" key="1">
    <source>
        <dbReference type="SAM" id="MobiDB-lite"/>
    </source>
</evidence>
<proteinExistence type="predicted"/>
<feature type="region of interest" description="Disordered" evidence="1">
    <location>
        <begin position="1"/>
        <end position="28"/>
    </location>
</feature>
<dbReference type="Proteomes" id="UP000684084">
    <property type="component" value="Unassembled WGS sequence"/>
</dbReference>
<organism evidence="2 3">
    <name type="scientific">Rhizophagus irregularis</name>
    <dbReference type="NCBI Taxonomy" id="588596"/>
    <lineage>
        <taxon>Eukaryota</taxon>
        <taxon>Fungi</taxon>
        <taxon>Fungi incertae sedis</taxon>
        <taxon>Mucoromycota</taxon>
        <taxon>Glomeromycotina</taxon>
        <taxon>Glomeromycetes</taxon>
        <taxon>Glomerales</taxon>
        <taxon>Glomeraceae</taxon>
        <taxon>Rhizophagus</taxon>
    </lineage>
</organism>
<gene>
    <name evidence="2" type="ORF">CHRIB12_LOCUS14621</name>
</gene>
<evidence type="ECO:0000313" key="3">
    <source>
        <dbReference type="Proteomes" id="UP000684084"/>
    </source>
</evidence>
<name>A0A2I1DS16_9GLOM</name>
<dbReference type="EMBL" id="CAGKOT010000033">
    <property type="protein sequence ID" value="CAB5374802.1"/>
    <property type="molecule type" value="Genomic_DNA"/>
</dbReference>
<evidence type="ECO:0000313" key="2">
    <source>
        <dbReference type="EMBL" id="CAB5374802.1"/>
    </source>
</evidence>
<feature type="compositionally biased region" description="Polar residues" evidence="1">
    <location>
        <begin position="8"/>
        <end position="28"/>
    </location>
</feature>
<accession>A0A2I1DS16</accession>